<protein>
    <submittedName>
        <fullName evidence="5">MmgE/PrpD family protein</fullName>
    </submittedName>
</protein>
<dbReference type="InterPro" id="IPR005656">
    <property type="entry name" value="MmgE_PrpD"/>
</dbReference>
<evidence type="ECO:0000259" key="4">
    <source>
        <dbReference type="Pfam" id="PF19305"/>
    </source>
</evidence>
<dbReference type="Pfam" id="PF03972">
    <property type="entry name" value="MmgE_PrpD_N"/>
    <property type="match status" value="1"/>
</dbReference>
<dbReference type="Gene3D" id="3.30.1330.120">
    <property type="entry name" value="2-methylcitrate dehydratase PrpD"/>
    <property type="match status" value="1"/>
</dbReference>
<comment type="caution">
    <text evidence="5">The sequence shown here is derived from an EMBL/GenBank/DDBJ whole genome shotgun (WGS) entry which is preliminary data.</text>
</comment>
<feature type="region of interest" description="Disordered" evidence="2">
    <location>
        <begin position="1"/>
        <end position="27"/>
    </location>
</feature>
<feature type="compositionally biased region" description="Basic and acidic residues" evidence="2">
    <location>
        <begin position="7"/>
        <end position="24"/>
    </location>
</feature>
<dbReference type="PANTHER" id="PTHR16943:SF8">
    <property type="entry name" value="2-METHYLCITRATE DEHYDRATASE"/>
    <property type="match status" value="1"/>
</dbReference>
<dbReference type="EMBL" id="VMNW02000010">
    <property type="protein sequence ID" value="KAA9163293.1"/>
    <property type="molecule type" value="Genomic_DNA"/>
</dbReference>
<keyword evidence="6" id="KW-1185">Reference proteome</keyword>
<dbReference type="SUPFAM" id="SSF103378">
    <property type="entry name" value="2-methylcitrate dehydratase PrpD"/>
    <property type="match status" value="1"/>
</dbReference>
<dbReference type="AlphaFoldDB" id="A0A5N0VD57"/>
<reference evidence="5" key="1">
    <citation type="submission" date="2019-09" db="EMBL/GenBank/DDBJ databases">
        <authorList>
            <person name="Teo W.F.A."/>
            <person name="Duangmal K."/>
        </authorList>
    </citation>
    <scope>NUCLEOTIDE SEQUENCE [LARGE SCALE GENOMIC DNA]</scope>
    <source>
        <strain evidence="5">K81G1</strain>
    </source>
</reference>
<evidence type="ECO:0000313" key="5">
    <source>
        <dbReference type="EMBL" id="KAA9163293.1"/>
    </source>
</evidence>
<dbReference type="GO" id="GO:0016829">
    <property type="term" value="F:lyase activity"/>
    <property type="evidence" value="ECO:0007669"/>
    <property type="project" value="InterPro"/>
</dbReference>
<feature type="domain" description="MmgE/PrpD C-terminal" evidence="4">
    <location>
        <begin position="303"/>
        <end position="468"/>
    </location>
</feature>
<accession>A0A5N0VD57</accession>
<sequence length="498" mass="52948">MLRVRRAGAEARGAREAHRADARPRAGIRRVRPAGAVRLRGHAVDQLLGSLVDFVCEVDHKTLGSGAVSRAVRHTLDTIGCGAGGFHSRPVEIARGMATGVSGPVQASLYGSPNRVLVDVAAFANISANRNLDFNDFGLSGHPSDMIGGLFAMAEASCATGADLVCAVYLAYEIATALAEASPLSESGWDQGLYCSLGAAAGMAKLRGLDREQVANALALAIVPSVPLRATRSGELSEWKGSATAHAIMTASFAVRLAERGMTGPAEPFEGKDGLFERALPPFQVELGGEGPSGIERATLKRYPACYWGQTGIDAMLALRPRVDVAQVERIDVATCHSSWWVTAGGCGDADAKWHPRTRESADHSLPYMLAAALVDGKVTDDSFSDERRADPALAAVVGRVRVVEDAELTARSDRDRCPTDVTLVLADGRQVNEVCDVPRGHPANPMTDVEVREKFDGLVCRALPPERGAELGDRLSALDEAESLEPIARLLRAFDKR</sequence>
<evidence type="ECO:0000256" key="2">
    <source>
        <dbReference type="SAM" id="MobiDB-lite"/>
    </source>
</evidence>
<organism evidence="5 6">
    <name type="scientific">Amycolatopsis acidicola</name>
    <dbReference type="NCBI Taxonomy" id="2596893"/>
    <lineage>
        <taxon>Bacteria</taxon>
        <taxon>Bacillati</taxon>
        <taxon>Actinomycetota</taxon>
        <taxon>Actinomycetes</taxon>
        <taxon>Pseudonocardiales</taxon>
        <taxon>Pseudonocardiaceae</taxon>
        <taxon>Amycolatopsis</taxon>
    </lineage>
</organism>
<dbReference type="Gene3D" id="1.10.4100.10">
    <property type="entry name" value="2-methylcitrate dehydratase PrpD"/>
    <property type="match status" value="1"/>
</dbReference>
<dbReference type="InterPro" id="IPR042188">
    <property type="entry name" value="MmgE/PrpD_sf_2"/>
</dbReference>
<evidence type="ECO:0000313" key="6">
    <source>
        <dbReference type="Proteomes" id="UP000319769"/>
    </source>
</evidence>
<dbReference type="Pfam" id="PF19305">
    <property type="entry name" value="MmgE_PrpD_C"/>
    <property type="match status" value="1"/>
</dbReference>
<proteinExistence type="inferred from homology"/>
<gene>
    <name evidence="5" type="ORF">FPZ12_009880</name>
</gene>
<evidence type="ECO:0000256" key="1">
    <source>
        <dbReference type="ARBA" id="ARBA00006174"/>
    </source>
</evidence>
<dbReference type="InterPro" id="IPR045337">
    <property type="entry name" value="MmgE_PrpD_C"/>
</dbReference>
<dbReference type="InterPro" id="IPR042183">
    <property type="entry name" value="MmgE/PrpD_sf_1"/>
</dbReference>
<evidence type="ECO:0000259" key="3">
    <source>
        <dbReference type="Pfam" id="PF03972"/>
    </source>
</evidence>
<dbReference type="Proteomes" id="UP000319769">
    <property type="component" value="Unassembled WGS sequence"/>
</dbReference>
<dbReference type="PANTHER" id="PTHR16943">
    <property type="entry name" value="2-METHYLCITRATE DEHYDRATASE-RELATED"/>
    <property type="match status" value="1"/>
</dbReference>
<name>A0A5N0VD57_9PSEU</name>
<dbReference type="InterPro" id="IPR036148">
    <property type="entry name" value="MmgE/PrpD_sf"/>
</dbReference>
<comment type="similarity">
    <text evidence="1">Belongs to the PrpD family.</text>
</comment>
<feature type="domain" description="MmgE/PrpD N-terminal" evidence="3">
    <location>
        <begin position="50"/>
        <end position="285"/>
    </location>
</feature>
<dbReference type="OrthoDB" id="9797528at2"/>
<dbReference type="InterPro" id="IPR045336">
    <property type="entry name" value="MmgE_PrpD_N"/>
</dbReference>